<dbReference type="OrthoDB" id="410155at2759"/>
<dbReference type="Proteomes" id="UP000886998">
    <property type="component" value="Unassembled WGS sequence"/>
</dbReference>
<proteinExistence type="predicted"/>
<gene>
    <name evidence="1" type="ORF">TNIN_92361</name>
</gene>
<dbReference type="AlphaFoldDB" id="A0A8X7CBP8"/>
<organism evidence="1 2">
    <name type="scientific">Trichonephila inaurata madagascariensis</name>
    <dbReference type="NCBI Taxonomy" id="2747483"/>
    <lineage>
        <taxon>Eukaryota</taxon>
        <taxon>Metazoa</taxon>
        <taxon>Ecdysozoa</taxon>
        <taxon>Arthropoda</taxon>
        <taxon>Chelicerata</taxon>
        <taxon>Arachnida</taxon>
        <taxon>Araneae</taxon>
        <taxon>Araneomorphae</taxon>
        <taxon>Entelegynae</taxon>
        <taxon>Araneoidea</taxon>
        <taxon>Nephilidae</taxon>
        <taxon>Trichonephila</taxon>
        <taxon>Trichonephila inaurata</taxon>
    </lineage>
</organism>
<comment type="caution">
    <text evidence="1">The sequence shown here is derived from an EMBL/GenBank/DDBJ whole genome shotgun (WGS) entry which is preliminary data.</text>
</comment>
<evidence type="ECO:0000313" key="2">
    <source>
        <dbReference type="Proteomes" id="UP000886998"/>
    </source>
</evidence>
<evidence type="ECO:0000313" key="1">
    <source>
        <dbReference type="EMBL" id="GFY60467.1"/>
    </source>
</evidence>
<name>A0A8X7CBP8_9ARAC</name>
<keyword evidence="2" id="KW-1185">Reference proteome</keyword>
<reference evidence="1" key="1">
    <citation type="submission" date="2020-08" db="EMBL/GenBank/DDBJ databases">
        <title>Multicomponent nature underlies the extraordinary mechanical properties of spider dragline silk.</title>
        <authorList>
            <person name="Kono N."/>
            <person name="Nakamura H."/>
            <person name="Mori M."/>
            <person name="Yoshida Y."/>
            <person name="Ohtoshi R."/>
            <person name="Malay A.D."/>
            <person name="Moran D.A.P."/>
            <person name="Tomita M."/>
            <person name="Numata K."/>
            <person name="Arakawa K."/>
        </authorList>
    </citation>
    <scope>NUCLEOTIDE SEQUENCE</scope>
</reference>
<accession>A0A8X7CBP8</accession>
<protein>
    <submittedName>
        <fullName evidence="1">Uncharacterized protein</fullName>
    </submittedName>
</protein>
<dbReference type="EMBL" id="BMAV01013165">
    <property type="protein sequence ID" value="GFY60467.1"/>
    <property type="molecule type" value="Genomic_DNA"/>
</dbReference>
<sequence length="79" mass="9400">MDTDDGSLWDLARSFRKKRSLIPTLKRHTTIAYLDSEKPETLADSLENQFKLNDFSNPQHDKNHTRLVTRFFTNDNNFW</sequence>